<dbReference type="PANTHER" id="PTHR43036:SF1">
    <property type="entry name" value="S-ADENOSYL-L-METHIONINE-DEPENDENT METHYLTRANSFERASES SUPERFAMILY PROTEIN"/>
    <property type="match status" value="1"/>
</dbReference>
<dbReference type="PANTHER" id="PTHR43036">
    <property type="entry name" value="OSJNBB0011N17.9 PROTEIN"/>
    <property type="match status" value="1"/>
</dbReference>
<feature type="domain" description="Methyltransferase type 11" evidence="1">
    <location>
        <begin position="183"/>
        <end position="246"/>
    </location>
</feature>
<reference evidence="2" key="1">
    <citation type="submission" date="2014-05" db="EMBL/GenBank/DDBJ databases">
        <title>The transcriptome of the halophilic microalga Tetraselmis sp. GSL018 isolated from the Great Salt Lake, Utah.</title>
        <authorList>
            <person name="Jinkerson R.E."/>
            <person name="D'Adamo S."/>
            <person name="Posewitz M.C."/>
        </authorList>
    </citation>
    <scope>NUCLEOTIDE SEQUENCE</scope>
    <source>
        <strain evidence="2">GSL018</strain>
    </source>
</reference>
<proteinExistence type="predicted"/>
<gene>
    <name evidence="2" type="ORF">TSPGSL018_16114</name>
</gene>
<dbReference type="InterPro" id="IPR029063">
    <property type="entry name" value="SAM-dependent_MTases_sf"/>
</dbReference>
<dbReference type="GO" id="GO:0008757">
    <property type="term" value="F:S-adenosylmethionine-dependent methyltransferase activity"/>
    <property type="evidence" value="ECO:0007669"/>
    <property type="project" value="InterPro"/>
</dbReference>
<dbReference type="InterPro" id="IPR013216">
    <property type="entry name" value="Methyltransf_11"/>
</dbReference>
<dbReference type="SUPFAM" id="SSF53335">
    <property type="entry name" value="S-adenosyl-L-methionine-dependent methyltransferases"/>
    <property type="match status" value="1"/>
</dbReference>
<keyword evidence="2" id="KW-0808">Transferase</keyword>
<dbReference type="AlphaFoldDB" id="A0A061RYU7"/>
<evidence type="ECO:0000259" key="1">
    <source>
        <dbReference type="Pfam" id="PF08241"/>
    </source>
</evidence>
<dbReference type="Gene3D" id="3.40.50.150">
    <property type="entry name" value="Vaccinia Virus protein VP39"/>
    <property type="match status" value="1"/>
</dbReference>
<protein>
    <submittedName>
        <fullName evidence="2">S-adenosyl-l-methionine-dependent methyltransferase</fullName>
    </submittedName>
</protein>
<organism evidence="2">
    <name type="scientific">Tetraselmis sp. GSL018</name>
    <dbReference type="NCBI Taxonomy" id="582737"/>
    <lineage>
        <taxon>Eukaryota</taxon>
        <taxon>Viridiplantae</taxon>
        <taxon>Chlorophyta</taxon>
        <taxon>core chlorophytes</taxon>
        <taxon>Chlorodendrophyceae</taxon>
        <taxon>Chlorodendrales</taxon>
        <taxon>Chlorodendraceae</taxon>
        <taxon>Tetraselmis</taxon>
    </lineage>
</organism>
<dbReference type="Pfam" id="PF08241">
    <property type="entry name" value="Methyltransf_11"/>
    <property type="match status" value="1"/>
</dbReference>
<dbReference type="GO" id="GO:0032259">
    <property type="term" value="P:methylation"/>
    <property type="evidence" value="ECO:0007669"/>
    <property type="project" value="UniProtKB-KW"/>
</dbReference>
<sequence>MYSTLPLTTGLSCTATRETVVGLRSARGRTGLCRNAVGIKTQTAQRSRAVQVASGCSNPLRRELLLSMFSFATLTTSKSVLAATSNSGAEKVLQEPNWPLQWPFRPDDFRRYDESPDSLFYSSPRFVTHIDDNAIKALTKFYEEVFPPSGSDNVAILDLCSSWISHYPEGYTAGRISGLGMNREELERNRMLTDYVVKDLNDDPSLPFDDNSFDVITNAVSVDYLTRPREVFKEMHRVLKPGGAAFMSFSNRCFPTKAISIWSATGDLDHIWIVGSYFHYTPGFTAPECRDITLPKGFFGGGGGDPMYVVYASKASEPVDM</sequence>
<dbReference type="CDD" id="cd02440">
    <property type="entry name" value="AdoMet_MTases"/>
    <property type="match status" value="1"/>
</dbReference>
<dbReference type="EMBL" id="GBEZ01007391">
    <property type="protein sequence ID" value="JAC78067.1"/>
    <property type="molecule type" value="Transcribed_RNA"/>
</dbReference>
<evidence type="ECO:0000313" key="2">
    <source>
        <dbReference type="EMBL" id="JAC78067.1"/>
    </source>
</evidence>
<accession>A0A061RYU7</accession>
<name>A0A061RYU7_9CHLO</name>
<keyword evidence="2" id="KW-0489">Methyltransferase</keyword>